<dbReference type="InterPro" id="IPR000825">
    <property type="entry name" value="SUF_FeS_clus_asmbl_SufBD_core"/>
</dbReference>
<sequence length="122" mass="13687">MALTSGHQQADTGTKMIHIGKNTRSTIISKGISAGHSQNSYRGLVKIMPTATNARNYTQCDSMLIGPDCGAHTFPYVECRNNSAQLEHEATTFADWRRSIVLLPAARDQRRRCHLDDRQRFL</sequence>
<gene>
    <name evidence="3" type="primary">sufB_3</name>
    <name evidence="3" type="ORF">NCTC10313_03184</name>
</gene>
<organism evidence="3 4">
    <name type="scientific">Klebsiella pneumoniae subsp. ozaenae</name>
    <dbReference type="NCBI Taxonomy" id="574"/>
    <lineage>
        <taxon>Bacteria</taxon>
        <taxon>Pseudomonadati</taxon>
        <taxon>Pseudomonadota</taxon>
        <taxon>Gammaproteobacteria</taxon>
        <taxon>Enterobacterales</taxon>
        <taxon>Enterobacteriaceae</taxon>
        <taxon>Klebsiella/Raoultella group</taxon>
        <taxon>Klebsiella</taxon>
        <taxon>Klebsiella pneumoniae complex</taxon>
    </lineage>
</organism>
<evidence type="ECO:0000313" key="4">
    <source>
        <dbReference type="Proteomes" id="UP000254487"/>
    </source>
</evidence>
<evidence type="ECO:0000256" key="1">
    <source>
        <dbReference type="ARBA" id="ARBA00043967"/>
    </source>
</evidence>
<evidence type="ECO:0000313" key="3">
    <source>
        <dbReference type="EMBL" id="STU72964.1"/>
    </source>
</evidence>
<dbReference type="PANTHER" id="PTHR30508">
    <property type="entry name" value="FES CLUSTER ASSEMBLY PROTEIN SUF"/>
    <property type="match status" value="1"/>
</dbReference>
<accession>A0A377ZJA9</accession>
<dbReference type="SUPFAM" id="SSF101960">
    <property type="entry name" value="Stabilizer of iron transporter SufD"/>
    <property type="match status" value="1"/>
</dbReference>
<name>A0A377ZJA9_KLEPO</name>
<feature type="domain" description="SUF system FeS cluster assembly SufBD core" evidence="2">
    <location>
        <begin position="2"/>
        <end position="92"/>
    </location>
</feature>
<reference evidence="3 4" key="1">
    <citation type="submission" date="2018-06" db="EMBL/GenBank/DDBJ databases">
        <authorList>
            <consortium name="Pathogen Informatics"/>
            <person name="Doyle S."/>
        </authorList>
    </citation>
    <scope>NUCLEOTIDE SEQUENCE [LARGE SCALE GENOMIC DNA]</scope>
    <source>
        <strain evidence="3 4">NCTC10313</strain>
    </source>
</reference>
<dbReference type="Proteomes" id="UP000254487">
    <property type="component" value="Unassembled WGS sequence"/>
</dbReference>
<dbReference type="PANTHER" id="PTHR30508:SF1">
    <property type="entry name" value="UPF0051 PROTEIN ABCI8, CHLOROPLASTIC-RELATED"/>
    <property type="match status" value="1"/>
</dbReference>
<dbReference type="InterPro" id="IPR055346">
    <property type="entry name" value="Fe-S_cluster_assembly_SufBD"/>
</dbReference>
<evidence type="ECO:0000259" key="2">
    <source>
        <dbReference type="Pfam" id="PF01458"/>
    </source>
</evidence>
<dbReference type="EMBL" id="UGLW01000003">
    <property type="protein sequence ID" value="STU72964.1"/>
    <property type="molecule type" value="Genomic_DNA"/>
</dbReference>
<comment type="similarity">
    <text evidence="1">Belongs to the iron-sulfur cluster assembly SufBD family.</text>
</comment>
<dbReference type="Pfam" id="PF01458">
    <property type="entry name" value="SUFBD_core"/>
    <property type="match status" value="1"/>
</dbReference>
<protein>
    <submittedName>
        <fullName evidence="3">Iron-sulfur cluster assembly protein SufB</fullName>
    </submittedName>
</protein>
<proteinExistence type="inferred from homology"/>
<dbReference type="AlphaFoldDB" id="A0A377ZJA9"/>
<dbReference type="InterPro" id="IPR037284">
    <property type="entry name" value="SUF_FeS_clus_asmbl_SufBD_sf"/>
</dbReference>
<dbReference type="GO" id="GO:0016226">
    <property type="term" value="P:iron-sulfur cluster assembly"/>
    <property type="evidence" value="ECO:0007669"/>
    <property type="project" value="InterPro"/>
</dbReference>